<keyword evidence="1" id="KW-0472">Membrane</keyword>
<protein>
    <submittedName>
        <fullName evidence="2">Unannotated protein</fullName>
    </submittedName>
</protein>
<keyword evidence="1" id="KW-1133">Transmembrane helix</keyword>
<dbReference type="AlphaFoldDB" id="A0A6J6SCS3"/>
<proteinExistence type="predicted"/>
<sequence length="106" mass="11292">MVIVELWLRRSEASPWVKSPVSPGAALAAFIGALLILLPFSATSVGNQIAADSSAFAWVGIVSRELLSGGGLGYEAGAIASALLYGIFRSFTVRRSRRQKVDGRFH</sequence>
<organism evidence="2">
    <name type="scientific">freshwater metagenome</name>
    <dbReference type="NCBI Taxonomy" id="449393"/>
    <lineage>
        <taxon>unclassified sequences</taxon>
        <taxon>metagenomes</taxon>
        <taxon>ecological metagenomes</taxon>
    </lineage>
</organism>
<dbReference type="EMBL" id="CAEZYK010000100">
    <property type="protein sequence ID" value="CAB4732572.1"/>
    <property type="molecule type" value="Genomic_DNA"/>
</dbReference>
<feature type="transmembrane region" description="Helical" evidence="1">
    <location>
        <begin position="21"/>
        <end position="46"/>
    </location>
</feature>
<evidence type="ECO:0000256" key="1">
    <source>
        <dbReference type="SAM" id="Phobius"/>
    </source>
</evidence>
<gene>
    <name evidence="2" type="ORF">UFOPK2683_01379</name>
</gene>
<accession>A0A6J6SCS3</accession>
<name>A0A6J6SCS3_9ZZZZ</name>
<reference evidence="2" key="1">
    <citation type="submission" date="2020-05" db="EMBL/GenBank/DDBJ databases">
        <authorList>
            <person name="Chiriac C."/>
            <person name="Salcher M."/>
            <person name="Ghai R."/>
            <person name="Kavagutti S V."/>
        </authorList>
    </citation>
    <scope>NUCLEOTIDE SEQUENCE</scope>
</reference>
<feature type="transmembrane region" description="Helical" evidence="1">
    <location>
        <begin position="66"/>
        <end position="88"/>
    </location>
</feature>
<keyword evidence="1" id="KW-0812">Transmembrane</keyword>
<evidence type="ECO:0000313" key="2">
    <source>
        <dbReference type="EMBL" id="CAB4732572.1"/>
    </source>
</evidence>